<dbReference type="GO" id="GO:0005634">
    <property type="term" value="C:nucleus"/>
    <property type="evidence" value="ECO:0007669"/>
    <property type="project" value="TreeGrafter"/>
</dbReference>
<reference evidence="1" key="1">
    <citation type="submission" date="2021-06" db="EMBL/GenBank/DDBJ databases">
        <authorList>
            <person name="Kallberg Y."/>
            <person name="Tangrot J."/>
            <person name="Rosling A."/>
        </authorList>
    </citation>
    <scope>NUCLEOTIDE SEQUENCE</scope>
    <source>
        <strain evidence="1">AZ414A</strain>
    </source>
</reference>
<dbReference type="AlphaFoldDB" id="A0A9N9FBP3"/>
<evidence type="ECO:0000313" key="1">
    <source>
        <dbReference type="EMBL" id="CAG8522947.1"/>
    </source>
</evidence>
<dbReference type="GO" id="GO:0016538">
    <property type="term" value="F:cyclin-dependent protein serine/threonine kinase regulator activity"/>
    <property type="evidence" value="ECO:0007669"/>
    <property type="project" value="TreeGrafter"/>
</dbReference>
<dbReference type="OrthoDB" id="244495at2759"/>
<dbReference type="Gene3D" id="1.10.472.10">
    <property type="entry name" value="Cyclin-like"/>
    <property type="match status" value="1"/>
</dbReference>
<dbReference type="GO" id="GO:0019901">
    <property type="term" value="F:protein kinase binding"/>
    <property type="evidence" value="ECO:0007669"/>
    <property type="project" value="InterPro"/>
</dbReference>
<name>A0A9N9FBP3_9GLOM</name>
<dbReference type="InterPro" id="IPR013922">
    <property type="entry name" value="Cyclin_PHO80-like"/>
</dbReference>
<protein>
    <submittedName>
        <fullName evidence="1">8437_t:CDS:1</fullName>
    </submittedName>
</protein>
<gene>
    <name evidence="1" type="ORF">DEBURN_LOCUS5757</name>
</gene>
<dbReference type="PANTHER" id="PTHR15615">
    <property type="match status" value="1"/>
</dbReference>
<dbReference type="Pfam" id="PF08613">
    <property type="entry name" value="Cyclin"/>
    <property type="match status" value="1"/>
</dbReference>
<dbReference type="InterPro" id="IPR036915">
    <property type="entry name" value="Cyclin-like_sf"/>
</dbReference>
<organism evidence="1 2">
    <name type="scientific">Diversispora eburnea</name>
    <dbReference type="NCBI Taxonomy" id="1213867"/>
    <lineage>
        <taxon>Eukaryota</taxon>
        <taxon>Fungi</taxon>
        <taxon>Fungi incertae sedis</taxon>
        <taxon>Mucoromycota</taxon>
        <taxon>Glomeromycotina</taxon>
        <taxon>Glomeromycetes</taxon>
        <taxon>Diversisporales</taxon>
        <taxon>Diversisporaceae</taxon>
        <taxon>Diversispora</taxon>
    </lineage>
</organism>
<accession>A0A9N9FBP3</accession>
<dbReference type="SUPFAM" id="SSF47954">
    <property type="entry name" value="Cyclin-like"/>
    <property type="match status" value="1"/>
</dbReference>
<comment type="caution">
    <text evidence="1">The sequence shown here is derived from an EMBL/GenBank/DDBJ whole genome shotgun (WGS) entry which is preliminary data.</text>
</comment>
<dbReference type="EMBL" id="CAJVPK010000532">
    <property type="protein sequence ID" value="CAG8522947.1"/>
    <property type="molecule type" value="Genomic_DNA"/>
</dbReference>
<keyword evidence="2" id="KW-1185">Reference proteome</keyword>
<proteinExistence type="predicted"/>
<evidence type="ECO:0000313" key="2">
    <source>
        <dbReference type="Proteomes" id="UP000789706"/>
    </source>
</evidence>
<sequence>MQDLIIYNFFKETAPTSYTLGTFMADIVILMWSLMKIGNCSTNNLRFKNFCIELILNVKISKETVFIAIKYVQKYMKRGNTANFKNEYQLFTIAIMVAHKWHNEPVYKNKTWSDLSHIPLNEINKLEIAFIESLNYKIHIGGEKYSFWLKCLAEYAKTGKLVSLFVERFNKNYIRSPPPPPGFGFALKSKIIPTPIGYERKTRYRLYSLYDGIELDFFKQTHYRIYNLYDGFKLDFFS</sequence>
<dbReference type="Proteomes" id="UP000789706">
    <property type="component" value="Unassembled WGS sequence"/>
</dbReference>
<dbReference type="CDD" id="cd20557">
    <property type="entry name" value="CYCLIN_ScPCL1-like"/>
    <property type="match status" value="1"/>
</dbReference>
<dbReference type="PANTHER" id="PTHR15615:SF27">
    <property type="entry name" value="PHO85 CYCLIN CLG1"/>
    <property type="match status" value="1"/>
</dbReference>
<dbReference type="GO" id="GO:0000307">
    <property type="term" value="C:cyclin-dependent protein kinase holoenzyme complex"/>
    <property type="evidence" value="ECO:0007669"/>
    <property type="project" value="TreeGrafter"/>
</dbReference>